<proteinExistence type="predicted"/>
<name>A0A5C7GDQ8_9FLAO</name>
<gene>
    <name evidence="2" type="ORF">FUA22_17225</name>
</gene>
<keyword evidence="1" id="KW-0472">Membrane</keyword>
<keyword evidence="1" id="KW-1133">Transmembrane helix</keyword>
<reference evidence="2 3" key="1">
    <citation type="submission" date="2019-08" db="EMBL/GenBank/DDBJ databases">
        <title>Seonamhaeicola sediminis sp. nov., isolated from marine sediment.</title>
        <authorList>
            <person name="Cao W.R."/>
        </authorList>
    </citation>
    <scope>NUCLEOTIDE SEQUENCE [LARGE SCALE GENOMIC DNA]</scope>
    <source>
        <strain evidence="2 3">1505</strain>
    </source>
</reference>
<sequence>MKNKTKTYVLLAVVLGVWGVIGFKIFSFVNPKTPDVSKNNSEVAFTPKVNTELDTFSIQPSNRDPFLGNLYIKKKSIVKKNIIPEVVWLPITYHGSLNKQSGKNKVFVVSINKKQSLMKLGQAVDGVKLLNGNTNKIIVSYKGNRKTIPKT</sequence>
<accession>A0A5C7GDQ8</accession>
<keyword evidence="1" id="KW-0812">Transmembrane</keyword>
<dbReference type="EMBL" id="VRKQ01000020">
    <property type="protein sequence ID" value="TXG34843.1"/>
    <property type="molecule type" value="Genomic_DNA"/>
</dbReference>
<evidence type="ECO:0000313" key="3">
    <source>
        <dbReference type="Proteomes" id="UP000321080"/>
    </source>
</evidence>
<dbReference type="OrthoDB" id="676730at2"/>
<evidence type="ECO:0000256" key="1">
    <source>
        <dbReference type="SAM" id="Phobius"/>
    </source>
</evidence>
<protein>
    <recommendedName>
        <fullName evidence="4">Type II secretion system protein GspC N-terminal domain-containing protein</fullName>
    </recommendedName>
</protein>
<feature type="transmembrane region" description="Helical" evidence="1">
    <location>
        <begin position="7"/>
        <end position="29"/>
    </location>
</feature>
<comment type="caution">
    <text evidence="2">The sequence shown here is derived from an EMBL/GenBank/DDBJ whole genome shotgun (WGS) entry which is preliminary data.</text>
</comment>
<keyword evidence="3" id="KW-1185">Reference proteome</keyword>
<organism evidence="2 3">
    <name type="scientific">Seonamhaeicola maritimus</name>
    <dbReference type="NCBI Taxonomy" id="2591822"/>
    <lineage>
        <taxon>Bacteria</taxon>
        <taxon>Pseudomonadati</taxon>
        <taxon>Bacteroidota</taxon>
        <taxon>Flavobacteriia</taxon>
        <taxon>Flavobacteriales</taxon>
        <taxon>Flavobacteriaceae</taxon>
    </lineage>
</organism>
<dbReference type="AlphaFoldDB" id="A0A5C7GDQ8"/>
<dbReference type="Proteomes" id="UP000321080">
    <property type="component" value="Unassembled WGS sequence"/>
</dbReference>
<dbReference type="RefSeq" id="WP_147769841.1">
    <property type="nucleotide sequence ID" value="NZ_VRKQ01000020.1"/>
</dbReference>
<evidence type="ECO:0008006" key="4">
    <source>
        <dbReference type="Google" id="ProtNLM"/>
    </source>
</evidence>
<evidence type="ECO:0000313" key="2">
    <source>
        <dbReference type="EMBL" id="TXG34843.1"/>
    </source>
</evidence>